<accession>A0AAQ3MXQ1</accession>
<reference evidence="2 3" key="1">
    <citation type="journal article" date="2023" name="Life. Sci Alliance">
        <title>Evolutionary insights into 3D genome organization and epigenetic landscape of Vigna mungo.</title>
        <authorList>
            <person name="Junaid A."/>
            <person name="Singh B."/>
            <person name="Bhatia S."/>
        </authorList>
    </citation>
    <scope>NUCLEOTIDE SEQUENCE [LARGE SCALE GENOMIC DNA]</scope>
    <source>
        <strain evidence="2">Urdbean</strain>
    </source>
</reference>
<organism evidence="2 3">
    <name type="scientific">Vigna mungo</name>
    <name type="common">Black gram</name>
    <name type="synonym">Phaseolus mungo</name>
    <dbReference type="NCBI Taxonomy" id="3915"/>
    <lineage>
        <taxon>Eukaryota</taxon>
        <taxon>Viridiplantae</taxon>
        <taxon>Streptophyta</taxon>
        <taxon>Embryophyta</taxon>
        <taxon>Tracheophyta</taxon>
        <taxon>Spermatophyta</taxon>
        <taxon>Magnoliopsida</taxon>
        <taxon>eudicotyledons</taxon>
        <taxon>Gunneridae</taxon>
        <taxon>Pentapetalae</taxon>
        <taxon>rosids</taxon>
        <taxon>fabids</taxon>
        <taxon>Fabales</taxon>
        <taxon>Fabaceae</taxon>
        <taxon>Papilionoideae</taxon>
        <taxon>50 kb inversion clade</taxon>
        <taxon>NPAAA clade</taxon>
        <taxon>indigoferoid/millettioid clade</taxon>
        <taxon>Phaseoleae</taxon>
        <taxon>Vigna</taxon>
    </lineage>
</organism>
<sequence>MFLTYSFHFQHLFQLFLSMGPLRGGLFHVLAPLLYYFHSSKNPSTLTVTCVTFSLSPDQFSDFSLMQFKEALYSPPTCNQSSMYSSYSSIEQGHHHHFLHYRQRRHHHQPFFPPLDSIIIH</sequence>
<keyword evidence="1" id="KW-0472">Membrane</keyword>
<keyword evidence="3" id="KW-1185">Reference proteome</keyword>
<keyword evidence="1" id="KW-1133">Transmembrane helix</keyword>
<name>A0AAQ3MXQ1_VIGMU</name>
<gene>
    <name evidence="2" type="ORF">V8G54_031202</name>
</gene>
<keyword evidence="1" id="KW-0812">Transmembrane</keyword>
<dbReference type="AlphaFoldDB" id="A0AAQ3MXQ1"/>
<feature type="transmembrane region" description="Helical" evidence="1">
    <location>
        <begin position="12"/>
        <end position="37"/>
    </location>
</feature>
<evidence type="ECO:0000313" key="3">
    <source>
        <dbReference type="Proteomes" id="UP001374535"/>
    </source>
</evidence>
<evidence type="ECO:0000313" key="2">
    <source>
        <dbReference type="EMBL" id="WVY99051.1"/>
    </source>
</evidence>
<dbReference type="Proteomes" id="UP001374535">
    <property type="component" value="Chromosome 9"/>
</dbReference>
<protein>
    <submittedName>
        <fullName evidence="2">Uncharacterized protein</fullName>
    </submittedName>
</protein>
<evidence type="ECO:0000256" key="1">
    <source>
        <dbReference type="SAM" id="Phobius"/>
    </source>
</evidence>
<proteinExistence type="predicted"/>
<dbReference type="EMBL" id="CP144692">
    <property type="protein sequence ID" value="WVY99051.1"/>
    <property type="molecule type" value="Genomic_DNA"/>
</dbReference>